<sequence>MFDSVTPYRTPSARRARLCAGSMTSRQSKTPLHYHASWASPMLSPAPVLRLARGSTVCNLCQCPMGELNPSVLRHDVSIPSQNPLGGQQPLHPHRPAGVDAAGADAHLHGDVRTTRRSRQHKQHNDFGFRASQPDKWTRNDSEAVEGQSLGLHSTSQQNRQQAAVITKAMAPLSP</sequence>
<accession>A0A8J4GVA2</accession>
<reference evidence="2" key="1">
    <citation type="journal article" date="2021" name="Proc. Natl. Acad. Sci. U.S.A.">
        <title>Three genomes in the algal genus Volvox reveal the fate of a haploid sex-determining region after a transition to homothallism.</title>
        <authorList>
            <person name="Yamamoto K."/>
            <person name="Hamaji T."/>
            <person name="Kawai-Toyooka H."/>
            <person name="Matsuzaki R."/>
            <person name="Takahashi F."/>
            <person name="Nishimura Y."/>
            <person name="Kawachi M."/>
            <person name="Noguchi H."/>
            <person name="Minakuchi Y."/>
            <person name="Umen J.G."/>
            <person name="Toyoda A."/>
            <person name="Nozaki H."/>
        </authorList>
    </citation>
    <scope>NUCLEOTIDE SEQUENCE</scope>
    <source>
        <strain evidence="2">NIES-3785</strain>
    </source>
</reference>
<dbReference type="Proteomes" id="UP000722791">
    <property type="component" value="Unassembled WGS sequence"/>
</dbReference>
<feature type="region of interest" description="Disordered" evidence="1">
    <location>
        <begin position="1"/>
        <end position="26"/>
    </location>
</feature>
<dbReference type="AlphaFoldDB" id="A0A8J4GVA2"/>
<evidence type="ECO:0000313" key="2">
    <source>
        <dbReference type="EMBL" id="GIM13889.1"/>
    </source>
</evidence>
<evidence type="ECO:0000313" key="3">
    <source>
        <dbReference type="Proteomes" id="UP000722791"/>
    </source>
</evidence>
<dbReference type="EMBL" id="BNCQ01000052">
    <property type="protein sequence ID" value="GIM13889.1"/>
    <property type="molecule type" value="Genomic_DNA"/>
</dbReference>
<organism evidence="2 3">
    <name type="scientific">Volvox reticuliferus</name>
    <dbReference type="NCBI Taxonomy" id="1737510"/>
    <lineage>
        <taxon>Eukaryota</taxon>
        <taxon>Viridiplantae</taxon>
        <taxon>Chlorophyta</taxon>
        <taxon>core chlorophytes</taxon>
        <taxon>Chlorophyceae</taxon>
        <taxon>CS clade</taxon>
        <taxon>Chlamydomonadales</taxon>
        <taxon>Volvocaceae</taxon>
        <taxon>Volvox</taxon>
    </lineage>
</organism>
<name>A0A8J4GVA2_9CHLO</name>
<protein>
    <submittedName>
        <fullName evidence="2">Uncharacterized protein</fullName>
    </submittedName>
</protein>
<gene>
    <name evidence="2" type="ORF">Vretimale_16955</name>
</gene>
<feature type="region of interest" description="Disordered" evidence="1">
    <location>
        <begin position="81"/>
        <end position="161"/>
    </location>
</feature>
<comment type="caution">
    <text evidence="2">The sequence shown here is derived from an EMBL/GenBank/DDBJ whole genome shotgun (WGS) entry which is preliminary data.</text>
</comment>
<proteinExistence type="predicted"/>
<evidence type="ECO:0000256" key="1">
    <source>
        <dbReference type="SAM" id="MobiDB-lite"/>
    </source>
</evidence>
<feature type="compositionally biased region" description="Polar residues" evidence="1">
    <location>
        <begin position="151"/>
        <end position="161"/>
    </location>
</feature>